<feature type="transmembrane region" description="Helical" evidence="5">
    <location>
        <begin position="38"/>
        <end position="61"/>
    </location>
</feature>
<dbReference type="WBParaSite" id="EN70_9333">
    <property type="protein sequence ID" value="EN70_9333"/>
    <property type="gene ID" value="EN70_9333"/>
</dbReference>
<evidence type="ECO:0000256" key="4">
    <source>
        <dbReference type="ARBA" id="ARBA00023136"/>
    </source>
</evidence>
<dbReference type="InterPro" id="IPR000276">
    <property type="entry name" value="GPCR_Rhodpsn"/>
</dbReference>
<accession>A0A1I7W3P2</accession>
<feature type="transmembrane region" description="Helical" evidence="5">
    <location>
        <begin position="125"/>
        <end position="150"/>
    </location>
</feature>
<comment type="subcellular location">
    <subcellularLocation>
        <location evidence="1">Membrane</location>
    </subcellularLocation>
</comment>
<reference evidence="7" key="2">
    <citation type="submission" date="2016-11" db="UniProtKB">
        <authorList>
            <consortium name="WormBaseParasite"/>
        </authorList>
    </citation>
    <scope>IDENTIFICATION</scope>
</reference>
<evidence type="ECO:0000256" key="5">
    <source>
        <dbReference type="SAM" id="Phobius"/>
    </source>
</evidence>
<keyword evidence="4 5" id="KW-0472">Membrane</keyword>
<keyword evidence="6" id="KW-1185">Reference proteome</keyword>
<dbReference type="SUPFAM" id="SSF81321">
    <property type="entry name" value="Family A G protein-coupled receptor-like"/>
    <property type="match status" value="1"/>
</dbReference>
<evidence type="ECO:0000313" key="7">
    <source>
        <dbReference type="WBParaSite" id="EN70_9333"/>
    </source>
</evidence>
<evidence type="ECO:0000256" key="3">
    <source>
        <dbReference type="ARBA" id="ARBA00022989"/>
    </source>
</evidence>
<dbReference type="SMART" id="SM01381">
    <property type="entry name" value="7TM_GPCR_Srsx"/>
    <property type="match status" value="1"/>
</dbReference>
<keyword evidence="2 5" id="KW-0812">Transmembrane</keyword>
<dbReference type="Gene3D" id="1.20.1070.10">
    <property type="entry name" value="Rhodopsin 7-helix transmembrane proteins"/>
    <property type="match status" value="1"/>
</dbReference>
<sequence length="209" mass="23350">MSLSEDAELHLRGKDLELKTLSDDRSDRRYRTARTIPYIALAIVTGFAYSTAFVIAGFIVADDELVEPCDQTMAYSTDLMTVWNYGSVSIAVAVFIINVIDYYLLRKTWKRSEHDHAAYRRQNQLTSSMLITMVANCLTSLLSAFTLFIVNFLPISADVIEGFQQLQRSANGSNDDKASKISLTPAESLTFVQDILISVQYGVLNGLIK</sequence>
<dbReference type="GO" id="GO:0016020">
    <property type="term" value="C:membrane"/>
    <property type="evidence" value="ECO:0007669"/>
    <property type="project" value="UniProtKB-SubCell"/>
</dbReference>
<dbReference type="Pfam" id="PF10320">
    <property type="entry name" value="7TM_GPCR_Srsx"/>
    <property type="match status" value="1"/>
</dbReference>
<dbReference type="GO" id="GO:0004930">
    <property type="term" value="F:G protein-coupled receptor activity"/>
    <property type="evidence" value="ECO:0007669"/>
    <property type="project" value="InterPro"/>
</dbReference>
<proteinExistence type="predicted"/>
<protein>
    <submittedName>
        <fullName evidence="7">G_PROTEIN_RECEP_F1_2 domain-containing protein</fullName>
    </submittedName>
</protein>
<evidence type="ECO:0000313" key="6">
    <source>
        <dbReference type="Proteomes" id="UP000095285"/>
    </source>
</evidence>
<dbReference type="Proteomes" id="UP000095285">
    <property type="component" value="Unassembled WGS sequence"/>
</dbReference>
<feature type="transmembrane region" description="Helical" evidence="5">
    <location>
        <begin position="81"/>
        <end position="104"/>
    </location>
</feature>
<keyword evidence="3 5" id="KW-1133">Transmembrane helix</keyword>
<evidence type="ECO:0000256" key="1">
    <source>
        <dbReference type="ARBA" id="ARBA00004370"/>
    </source>
</evidence>
<name>A0A1I7W3P2_LOALO</name>
<dbReference type="InterPro" id="IPR019424">
    <property type="entry name" value="7TM_GPCR_Srsx"/>
</dbReference>
<organism evidence="6 7">
    <name type="scientific">Loa loa</name>
    <name type="common">Eye worm</name>
    <name type="synonym">Filaria loa</name>
    <dbReference type="NCBI Taxonomy" id="7209"/>
    <lineage>
        <taxon>Eukaryota</taxon>
        <taxon>Metazoa</taxon>
        <taxon>Ecdysozoa</taxon>
        <taxon>Nematoda</taxon>
        <taxon>Chromadorea</taxon>
        <taxon>Rhabditida</taxon>
        <taxon>Spirurina</taxon>
        <taxon>Spiruromorpha</taxon>
        <taxon>Filarioidea</taxon>
        <taxon>Onchocercidae</taxon>
        <taxon>Loa</taxon>
    </lineage>
</organism>
<dbReference type="AlphaFoldDB" id="A0A1I7W3P2"/>
<evidence type="ECO:0000256" key="2">
    <source>
        <dbReference type="ARBA" id="ARBA00022692"/>
    </source>
</evidence>
<reference evidence="6" key="1">
    <citation type="submission" date="2012-04" db="EMBL/GenBank/DDBJ databases">
        <title>The Genome Sequence of Loa loa.</title>
        <authorList>
            <consortium name="The Broad Institute Genome Sequencing Platform"/>
            <consortium name="Broad Institute Genome Sequencing Center for Infectious Disease"/>
            <person name="Nutman T.B."/>
            <person name="Fink D.L."/>
            <person name="Russ C."/>
            <person name="Young S."/>
            <person name="Zeng Q."/>
            <person name="Gargeya S."/>
            <person name="Alvarado L."/>
            <person name="Berlin A."/>
            <person name="Chapman S.B."/>
            <person name="Chen Z."/>
            <person name="Freedman E."/>
            <person name="Gellesch M."/>
            <person name="Goldberg J."/>
            <person name="Griggs A."/>
            <person name="Gujja S."/>
            <person name="Heilman E.R."/>
            <person name="Heiman D."/>
            <person name="Howarth C."/>
            <person name="Mehta T."/>
            <person name="Neiman D."/>
            <person name="Pearson M."/>
            <person name="Roberts A."/>
            <person name="Saif S."/>
            <person name="Shea T."/>
            <person name="Shenoy N."/>
            <person name="Sisk P."/>
            <person name="Stolte C."/>
            <person name="Sykes S."/>
            <person name="White J."/>
            <person name="Yandava C."/>
            <person name="Haas B."/>
            <person name="Henn M.R."/>
            <person name="Nusbaum C."/>
            <person name="Birren B."/>
        </authorList>
    </citation>
    <scope>NUCLEOTIDE SEQUENCE [LARGE SCALE GENOMIC DNA]</scope>
</reference>